<reference evidence="3" key="1">
    <citation type="journal article" date="2021" name="BMC Genomics">
        <title>Chromosome-level genome assembly and manually-curated proteome of model necrotroph Parastagonospora nodorum Sn15 reveals a genome-wide trove of candidate effector homologs, and redundancy of virulence-related functions within an accessory chromosome.</title>
        <authorList>
            <person name="Bertazzoni S."/>
            <person name="Jones D.A.B."/>
            <person name="Phan H.T."/>
            <person name="Tan K.-C."/>
            <person name="Hane J.K."/>
        </authorList>
    </citation>
    <scope>NUCLEOTIDE SEQUENCE [LARGE SCALE GENOMIC DNA]</scope>
    <source>
        <strain evidence="3">SN15 / ATCC MYA-4574 / FGSC 10173)</strain>
    </source>
</reference>
<evidence type="ECO:0008006" key="4">
    <source>
        <dbReference type="Google" id="ProtNLM"/>
    </source>
</evidence>
<keyword evidence="3" id="KW-1185">Reference proteome</keyword>
<gene>
    <name evidence="2" type="ORF">JI435_109630</name>
</gene>
<evidence type="ECO:0000256" key="1">
    <source>
        <dbReference type="SAM" id="SignalP"/>
    </source>
</evidence>
<accession>A0A7U2FGV0</accession>
<evidence type="ECO:0000313" key="3">
    <source>
        <dbReference type="Proteomes" id="UP000663193"/>
    </source>
</evidence>
<keyword evidence="1" id="KW-0732">Signal</keyword>
<sequence>MHVSMLTFLSLGLISTVLGAYSTNSTQVCSTYYGSKSTKSIPRQTKTKKSSITVRRVKTINPVKTVTLKPVTRTSARYVSVTVTNTASRKTDVFTKTAELTTYSIDTVTSTTVTTVFEQTEVTLPYATTTTTISTDADFLPILSDYANYAPEGTAEPTTAYEDTTTTDDYGYETVTDDYGEYTETSYSNPTEIPRIFGRAAPAPARFPTSISCEKRIIAYTTISATSTGRKTSTKTLPARTVSATITGTRTVRIQRNPRPATSTTTFSTTYVAAGIDVRLSTSTTTSTLTRGVPATTETAYPGCGDDNFISQYDGFRILGGFSPEDETNSINVTLSDPPTDQVTCCQRYVPHSSPRNIFHANVKRSCQTQDNCAGFYSGYGTEWNQDRCILLVATTCQPAEVLFEFHAPRNYGGEGAGEFGYVVGNGGCGRVQYDGGRYDR</sequence>
<proteinExistence type="predicted"/>
<dbReference type="VEuPathDB" id="FungiDB:JI435_109630"/>
<feature type="chain" id="PRO_5031345995" description="Apple domain-containing protein" evidence="1">
    <location>
        <begin position="20"/>
        <end position="441"/>
    </location>
</feature>
<dbReference type="AlphaFoldDB" id="A0A7U2FGV0"/>
<organism evidence="2 3">
    <name type="scientific">Phaeosphaeria nodorum (strain SN15 / ATCC MYA-4574 / FGSC 10173)</name>
    <name type="common">Glume blotch fungus</name>
    <name type="synonym">Parastagonospora nodorum</name>
    <dbReference type="NCBI Taxonomy" id="321614"/>
    <lineage>
        <taxon>Eukaryota</taxon>
        <taxon>Fungi</taxon>
        <taxon>Dikarya</taxon>
        <taxon>Ascomycota</taxon>
        <taxon>Pezizomycotina</taxon>
        <taxon>Dothideomycetes</taxon>
        <taxon>Pleosporomycetidae</taxon>
        <taxon>Pleosporales</taxon>
        <taxon>Pleosporineae</taxon>
        <taxon>Phaeosphaeriaceae</taxon>
        <taxon>Parastagonospora</taxon>
    </lineage>
</organism>
<dbReference type="Proteomes" id="UP000663193">
    <property type="component" value="Chromosome 18"/>
</dbReference>
<dbReference type="EMBL" id="CP069040">
    <property type="protein sequence ID" value="QRD05040.1"/>
    <property type="molecule type" value="Genomic_DNA"/>
</dbReference>
<name>A0A7U2FGV0_PHANO</name>
<evidence type="ECO:0000313" key="2">
    <source>
        <dbReference type="EMBL" id="QRD05040.1"/>
    </source>
</evidence>
<protein>
    <recommendedName>
        <fullName evidence="4">Apple domain-containing protein</fullName>
    </recommendedName>
</protein>
<feature type="signal peptide" evidence="1">
    <location>
        <begin position="1"/>
        <end position="19"/>
    </location>
</feature>